<reference evidence="1 2" key="1">
    <citation type="submission" date="2019-10" db="EMBL/GenBank/DDBJ databases">
        <title>Actinomadura rubteroloni sp. nov. and Actinomadura macrotermitis sp. nov., isolated from the gut of fungus growing-termite Macrotermes natalensis.</title>
        <authorList>
            <person name="Benndorf R."/>
            <person name="Martin K."/>
            <person name="Kuefner M."/>
            <person name="De Beer W."/>
            <person name="Kaster A.-K."/>
            <person name="Vollmers J."/>
            <person name="Poulsen M."/>
            <person name="Beemelmanns C."/>
        </authorList>
    </citation>
    <scope>NUCLEOTIDE SEQUENCE [LARGE SCALE GENOMIC DNA]</scope>
    <source>
        <strain evidence="1 2">RB68</strain>
    </source>
</reference>
<sequence length="246" mass="26261">MTRWVVMRQDDNGVEYPMGSHESRVAALAQLLAVESGVPHKQLYRVAGPADPAVRTNRDLYLRLLRLGREARAASWSLSAFLRALWKAAGPLADRAVLEPDDVAALFAAARAISPAPYDPAWSTADLSLPGAEPAGHADWERVVLSQIADLEDFLAAPPGPRARFGVDAPRPAGSGPRATPRRWCNFDTATYLECAVAGSLGGWDAADGARAPRPGAAQTASPVRELSPMGWGDLARIAVCGQLYE</sequence>
<proteinExistence type="predicted"/>
<organism evidence="1 2">
    <name type="scientific">Actinomadura macrotermitis</name>
    <dbReference type="NCBI Taxonomy" id="2585200"/>
    <lineage>
        <taxon>Bacteria</taxon>
        <taxon>Bacillati</taxon>
        <taxon>Actinomycetota</taxon>
        <taxon>Actinomycetes</taxon>
        <taxon>Streptosporangiales</taxon>
        <taxon>Thermomonosporaceae</taxon>
        <taxon>Actinomadura</taxon>
    </lineage>
</organism>
<dbReference type="AlphaFoldDB" id="A0A7K0C6R2"/>
<accession>A0A7K0C6R2</accession>
<evidence type="ECO:0000313" key="1">
    <source>
        <dbReference type="EMBL" id="MQY09147.1"/>
    </source>
</evidence>
<comment type="caution">
    <text evidence="1">The sequence shown here is derived from an EMBL/GenBank/DDBJ whole genome shotgun (WGS) entry which is preliminary data.</text>
</comment>
<keyword evidence="2" id="KW-1185">Reference proteome</keyword>
<evidence type="ECO:0000313" key="2">
    <source>
        <dbReference type="Proteomes" id="UP000487268"/>
    </source>
</evidence>
<dbReference type="Proteomes" id="UP000487268">
    <property type="component" value="Unassembled WGS sequence"/>
</dbReference>
<gene>
    <name evidence="1" type="ORF">ACRB68_72590</name>
</gene>
<dbReference type="EMBL" id="WEGH01000005">
    <property type="protein sequence ID" value="MQY09147.1"/>
    <property type="molecule type" value="Genomic_DNA"/>
</dbReference>
<dbReference type="RefSeq" id="WP_153540562.1">
    <property type="nucleotide sequence ID" value="NZ_WEGH01000005.1"/>
</dbReference>
<dbReference type="OrthoDB" id="289700at2"/>
<name>A0A7K0C6R2_9ACTN</name>
<protein>
    <submittedName>
        <fullName evidence="1">Uncharacterized protein</fullName>
    </submittedName>
</protein>